<dbReference type="RefSeq" id="WP_063340535.1">
    <property type="nucleotide sequence ID" value="NZ_LUKJ01000002.1"/>
</dbReference>
<accession>A0A166QLX2</accession>
<reference evidence="2" key="1">
    <citation type="submission" date="2016-03" db="EMBL/GenBank/DDBJ databases">
        <authorList>
            <person name="Ray J."/>
            <person name="Price M."/>
            <person name="Deutschbauer A."/>
        </authorList>
    </citation>
    <scope>NUCLEOTIDE SEQUENCE [LARGE SCALE GENOMIC DNA]</scope>
    <source>
        <strain evidence="2">FW300-N1B4</strain>
    </source>
</reference>
<name>A0A166QLX2_PSEFL</name>
<dbReference type="AlphaFoldDB" id="A0A166QLX2"/>
<evidence type="ECO:0000313" key="1">
    <source>
        <dbReference type="EMBL" id="KZN20489.1"/>
    </source>
</evidence>
<sequence>MSNHSNLPALAELTECPYCGHDEFAVRYQYAGTGSVHRRFDRDDTFQKQSDNSGMYDRLKMTPGKLAYCSQCHKPIARYEGERE</sequence>
<dbReference type="OrthoDB" id="7032373at2"/>
<comment type="caution">
    <text evidence="1">The sequence shown here is derived from an EMBL/GenBank/DDBJ whole genome shotgun (WGS) entry which is preliminary data.</text>
</comment>
<reference evidence="1 2" key="2">
    <citation type="journal article" date="2018" name="Nature">
        <title>Mutant phenotypes for thousands of bacterial genes of unknown function.</title>
        <authorList>
            <person name="Price M.N."/>
            <person name="Wetmore K.M."/>
            <person name="Waters R.J."/>
            <person name="Callaghan M."/>
            <person name="Ray J."/>
            <person name="Liu H."/>
            <person name="Kuehl J.V."/>
            <person name="Melnyk R.A."/>
            <person name="Lamson J.S."/>
            <person name="Suh Y."/>
            <person name="Carlson H.K."/>
            <person name="Esquivel Z."/>
            <person name="Sadeeshkumar H."/>
            <person name="Chakraborty R."/>
            <person name="Zane G.M."/>
            <person name="Rubin B.E."/>
            <person name="Wall J.D."/>
            <person name="Visel A."/>
            <person name="Bristow J."/>
            <person name="Blow M.J."/>
            <person name="Arkin A.P."/>
            <person name="Deutschbauer A.M."/>
        </authorList>
    </citation>
    <scope>NUCLEOTIDE SEQUENCE [LARGE SCALE GENOMIC DNA]</scope>
    <source>
        <strain evidence="1 2">FW300-N1B4</strain>
    </source>
</reference>
<proteinExistence type="predicted"/>
<dbReference type="Proteomes" id="UP000076489">
    <property type="component" value="Unassembled WGS sequence"/>
</dbReference>
<gene>
    <name evidence="1" type="ORF">A1D17_02815</name>
</gene>
<protein>
    <submittedName>
        <fullName evidence="1">Uncharacterized protein</fullName>
    </submittedName>
</protein>
<evidence type="ECO:0000313" key="2">
    <source>
        <dbReference type="Proteomes" id="UP000076489"/>
    </source>
</evidence>
<dbReference type="EMBL" id="LUKJ01000002">
    <property type="protein sequence ID" value="KZN20489.1"/>
    <property type="molecule type" value="Genomic_DNA"/>
</dbReference>
<organism evidence="1 2">
    <name type="scientific">Pseudomonas fluorescens</name>
    <dbReference type="NCBI Taxonomy" id="294"/>
    <lineage>
        <taxon>Bacteria</taxon>
        <taxon>Pseudomonadati</taxon>
        <taxon>Pseudomonadota</taxon>
        <taxon>Gammaproteobacteria</taxon>
        <taxon>Pseudomonadales</taxon>
        <taxon>Pseudomonadaceae</taxon>
        <taxon>Pseudomonas</taxon>
    </lineage>
</organism>